<comment type="subcellular location">
    <subcellularLocation>
        <location evidence="1">Nucleus</location>
    </subcellularLocation>
</comment>
<feature type="compositionally biased region" description="Basic and acidic residues" evidence="9">
    <location>
        <begin position="196"/>
        <end position="205"/>
    </location>
</feature>
<dbReference type="InterPro" id="IPR015408">
    <property type="entry name" value="Znf_Mcm10/DnaG"/>
</dbReference>
<feature type="region of interest" description="Disordered" evidence="9">
    <location>
        <begin position="1"/>
        <end position="219"/>
    </location>
</feature>
<keyword evidence="5" id="KW-0479">Metal-binding</keyword>
<dbReference type="AlphaFoldDB" id="A0AAV2QVL8"/>
<evidence type="ECO:0000256" key="4">
    <source>
        <dbReference type="ARBA" id="ARBA00022705"/>
    </source>
</evidence>
<evidence type="ECO:0000256" key="8">
    <source>
        <dbReference type="ARBA" id="ARBA00023242"/>
    </source>
</evidence>
<comment type="caution">
    <text evidence="11">The sequence shown here is derived from an EMBL/GenBank/DDBJ whole genome shotgun (WGS) entry which is preliminary data.</text>
</comment>
<protein>
    <recommendedName>
        <fullName evidence="3">Protein MCM10 homolog</fullName>
    </recommendedName>
</protein>
<evidence type="ECO:0000256" key="5">
    <source>
        <dbReference type="ARBA" id="ARBA00022723"/>
    </source>
</evidence>
<dbReference type="EMBL" id="CAXKWB010010213">
    <property type="protein sequence ID" value="CAL4097238.1"/>
    <property type="molecule type" value="Genomic_DNA"/>
</dbReference>
<feature type="region of interest" description="Disordered" evidence="9">
    <location>
        <begin position="724"/>
        <end position="764"/>
    </location>
</feature>
<sequence>MGDSETEYDLDTLTAMLDSDDETTKNIEENDNKESAQENEEFENDEDLNALADLMQDDDMESTTLETNKPTETTNIVEPTNLSAAELGLELSDDEEKGPTNKSGMSSFGSAFADSKFAPQKNSFKENKVDPLEKELQEMEDRMKLLKDQLKKKKRMDSTESKPSFTKLTNVVDSPNQSARTLSQNESSNLYNKLQRGSEIHKGDTDSEDEEDNRNPFEQNYHSYGREIKQRIAHDEHKAKISVIDKTTAALDLPNLNSGWKNVNGSLVGLKNPIKPSNANNYEDASLDPYSGLRISNPLVSADSMRERMESRKMVRMSTITLHMRGGEIEGDWVTMGVVVDKSAVKTSQKGSQYSIWTLSDLRDCTKTVSLFLFASAHKDLWKSSIGSVIGLLNPDIMKDREGSKNKDLVSLSVNYAQKVMLMGTSKDLGWCKGTNKQQGTKCRNFVNKSSCEFCVYHIQAEYKKTTSKRADIQSSFSGVTPRQSLKQKVLGKSEVFYGGQSFNAVEPDRPKHTKANKAKDKALLGSLGSLKSKLKANELKEEDRKKLFVLKHMTEGQVQAVRELSQNNDSFTERLLAPTPGARNLIQHKNKEEVKKKEESGEIKTISAKELLKMTHRSVLQEKKKKKASEMLLLSSPSSRPKPSLFSPRPDGPQLGRGLNPGQDFDLDISFSPPTKGDMAKARAVALLKHKGGIQAVSPNAVRNKDKCSDPKFQESVRKRVLETSMESEDGNNPNKRSRLSELSSRGEESPSASPRPKLGKIDVNSEKYKAMMEKSSKHTNLITAVEDEAMDKYYNNLEKKEMLEDKMNSIMEIQTNAVACVKCKYLAESASDFCKSEQHPLKYIKTKKRFFQCKNCKRRTSSLDKLPRKACGGCQGTSWERCAMGRDKKGPKLETEILSLRGDELGHYSGSSNKVYLHI</sequence>
<feature type="compositionally biased region" description="Basic and acidic residues" evidence="9">
    <location>
        <begin position="704"/>
        <end position="718"/>
    </location>
</feature>
<feature type="compositionally biased region" description="Polar residues" evidence="9">
    <location>
        <begin position="161"/>
        <end position="192"/>
    </location>
</feature>
<dbReference type="Pfam" id="PF24863">
    <property type="entry name" value="zf-CCCH_Mcm10"/>
    <property type="match status" value="1"/>
</dbReference>
<evidence type="ECO:0000259" key="10">
    <source>
        <dbReference type="SMART" id="SM01280"/>
    </source>
</evidence>
<dbReference type="InterPro" id="IPR012340">
    <property type="entry name" value="NA-bd_OB-fold"/>
</dbReference>
<evidence type="ECO:0000256" key="2">
    <source>
        <dbReference type="ARBA" id="ARBA00009679"/>
    </source>
</evidence>
<feature type="compositionally biased region" description="Low complexity" evidence="9">
    <location>
        <begin position="633"/>
        <end position="650"/>
    </location>
</feature>
<gene>
    <name evidence="11" type="ORF">MNOR_LOCUS15943</name>
</gene>
<dbReference type="Proteomes" id="UP001497623">
    <property type="component" value="Unassembled WGS sequence"/>
</dbReference>
<dbReference type="InterPro" id="IPR055065">
    <property type="entry name" value="OB_MCM10"/>
</dbReference>
<dbReference type="FunFam" id="2.40.50.140:FF:000174">
    <property type="entry name" value="DNA replication licensing factor mcm10"/>
    <property type="match status" value="1"/>
</dbReference>
<dbReference type="GO" id="GO:0008270">
    <property type="term" value="F:zinc ion binding"/>
    <property type="evidence" value="ECO:0007669"/>
    <property type="project" value="UniProtKB-KW"/>
</dbReference>
<reference evidence="11 12" key="1">
    <citation type="submission" date="2024-05" db="EMBL/GenBank/DDBJ databases">
        <authorList>
            <person name="Wallberg A."/>
        </authorList>
    </citation>
    <scope>NUCLEOTIDE SEQUENCE [LARGE SCALE GENOMIC DNA]</scope>
</reference>
<keyword evidence="6" id="KW-0863">Zinc-finger</keyword>
<dbReference type="Gene3D" id="2.40.50.140">
    <property type="entry name" value="Nucleic acid-binding proteins"/>
    <property type="match status" value="1"/>
</dbReference>
<evidence type="ECO:0000256" key="7">
    <source>
        <dbReference type="ARBA" id="ARBA00022833"/>
    </source>
</evidence>
<feature type="domain" description="Replication factor Mcm10 C-terminal" evidence="10">
    <location>
        <begin position="576"/>
        <end position="913"/>
    </location>
</feature>
<evidence type="ECO:0000313" key="11">
    <source>
        <dbReference type="EMBL" id="CAL4097238.1"/>
    </source>
</evidence>
<dbReference type="GO" id="GO:0043596">
    <property type="term" value="C:nuclear replication fork"/>
    <property type="evidence" value="ECO:0007669"/>
    <property type="project" value="TreeGrafter"/>
</dbReference>
<keyword evidence="12" id="KW-1185">Reference proteome</keyword>
<evidence type="ECO:0000256" key="3">
    <source>
        <dbReference type="ARBA" id="ARBA00017770"/>
    </source>
</evidence>
<dbReference type="PANTHER" id="PTHR13454">
    <property type="entry name" value="PROTEIN MCM10 HOMOLOG"/>
    <property type="match status" value="1"/>
</dbReference>
<dbReference type="SMART" id="SM01280">
    <property type="entry name" value="Mcm10"/>
    <property type="match status" value="1"/>
</dbReference>
<comment type="similarity">
    <text evidence="2">Belongs to the MCM10 family.</text>
</comment>
<organism evidence="11 12">
    <name type="scientific">Meganyctiphanes norvegica</name>
    <name type="common">Northern krill</name>
    <name type="synonym">Thysanopoda norvegica</name>
    <dbReference type="NCBI Taxonomy" id="48144"/>
    <lineage>
        <taxon>Eukaryota</taxon>
        <taxon>Metazoa</taxon>
        <taxon>Ecdysozoa</taxon>
        <taxon>Arthropoda</taxon>
        <taxon>Crustacea</taxon>
        <taxon>Multicrustacea</taxon>
        <taxon>Malacostraca</taxon>
        <taxon>Eumalacostraca</taxon>
        <taxon>Eucarida</taxon>
        <taxon>Euphausiacea</taxon>
        <taxon>Euphausiidae</taxon>
        <taxon>Meganyctiphanes</taxon>
    </lineage>
</organism>
<keyword evidence="4" id="KW-0235">DNA replication</keyword>
<evidence type="ECO:0000256" key="6">
    <source>
        <dbReference type="ARBA" id="ARBA00022771"/>
    </source>
</evidence>
<dbReference type="Pfam" id="PF09332">
    <property type="entry name" value="Mcm10"/>
    <property type="match status" value="1"/>
</dbReference>
<dbReference type="InterPro" id="IPR040184">
    <property type="entry name" value="Mcm10"/>
</dbReference>
<feature type="region of interest" description="Disordered" evidence="9">
    <location>
        <begin position="622"/>
        <end position="678"/>
    </location>
</feature>
<dbReference type="Pfam" id="PF22379">
    <property type="entry name" value="OB_MCM10"/>
    <property type="match status" value="1"/>
</dbReference>
<feature type="compositionally biased region" description="Polar residues" evidence="9">
    <location>
        <begin position="100"/>
        <end position="109"/>
    </location>
</feature>
<keyword evidence="8" id="KW-0539">Nucleus</keyword>
<feature type="non-terminal residue" evidence="11">
    <location>
        <position position="921"/>
    </location>
</feature>
<evidence type="ECO:0000256" key="1">
    <source>
        <dbReference type="ARBA" id="ARBA00004123"/>
    </source>
</evidence>
<dbReference type="GO" id="GO:0006270">
    <property type="term" value="P:DNA replication initiation"/>
    <property type="evidence" value="ECO:0007669"/>
    <property type="project" value="InterPro"/>
</dbReference>
<proteinExistence type="inferred from homology"/>
<dbReference type="Pfam" id="PF09329">
    <property type="entry name" value="zf-primase"/>
    <property type="match status" value="1"/>
</dbReference>
<accession>A0AAV2QVL8</accession>
<evidence type="ECO:0000313" key="12">
    <source>
        <dbReference type="Proteomes" id="UP001497623"/>
    </source>
</evidence>
<feature type="region of interest" description="Disordered" evidence="9">
    <location>
        <begin position="699"/>
        <end position="718"/>
    </location>
</feature>
<feature type="compositionally biased region" description="Acidic residues" evidence="9">
    <location>
        <begin position="1"/>
        <end position="10"/>
    </location>
</feature>
<feature type="compositionally biased region" description="Low complexity" evidence="9">
    <location>
        <begin position="63"/>
        <end position="75"/>
    </location>
</feature>
<feature type="compositionally biased region" description="Basic and acidic residues" evidence="9">
    <location>
        <begin position="22"/>
        <end position="36"/>
    </location>
</feature>
<evidence type="ECO:0000256" key="9">
    <source>
        <dbReference type="SAM" id="MobiDB-lite"/>
    </source>
</evidence>
<feature type="compositionally biased region" description="Basic and acidic residues" evidence="9">
    <location>
        <begin position="123"/>
        <end position="149"/>
    </location>
</feature>
<name>A0AAV2QVL8_MEGNR</name>
<feature type="compositionally biased region" description="Acidic residues" evidence="9">
    <location>
        <begin position="37"/>
        <end position="48"/>
    </location>
</feature>
<dbReference type="GO" id="GO:0003697">
    <property type="term" value="F:single-stranded DNA binding"/>
    <property type="evidence" value="ECO:0007669"/>
    <property type="project" value="InterPro"/>
</dbReference>
<keyword evidence="7" id="KW-0862">Zinc</keyword>
<dbReference type="PANTHER" id="PTHR13454:SF11">
    <property type="entry name" value="PROTEIN MCM10 HOMOLOG"/>
    <property type="match status" value="1"/>
</dbReference>
<dbReference type="InterPro" id="IPR015411">
    <property type="entry name" value="Rep_factor_Mcm10_C"/>
</dbReference>
<dbReference type="InterPro" id="IPR056791">
    <property type="entry name" value="Znf_Mcm10_C"/>
</dbReference>
<dbReference type="GO" id="GO:0003688">
    <property type="term" value="F:DNA replication origin binding"/>
    <property type="evidence" value="ECO:0007669"/>
    <property type="project" value="TreeGrafter"/>
</dbReference>